<sequence>MRHRLKKILIAPALFILAALGLYSRQAAPLDPQAFAALYDTPAPAPQGPRQVYHLGHSLVGRDMPAMLAQLAGEGHDYASQLGWGATLRSHWEPDVPVKGFEAENAHAAYRDPDEALASGTYDALVLTEMVEIADAIRYHDTPTYLHRWAAKGQEAGMVIYLYETWHQLNDPTGWRVRLDRDRTLYWEDAVLRPALAQSDPPRPIYVIPGGSVMAALSRALETGGAVGPLGQHGDLFKDDIHFNDYGAYLIALIHYAVLYQRDPTGLPHTLQRADGTPADDPGAAAARLMQKIVWQVVSQDPMTGVPEG</sequence>
<gene>
    <name evidence="1" type="ORF">GCM10011498_33760</name>
</gene>
<name>A0A916VT47_9RHOB</name>
<reference evidence="1" key="1">
    <citation type="journal article" date="2014" name="Int. J. Syst. Evol. Microbiol.">
        <title>Complete genome sequence of Corynebacterium casei LMG S-19264T (=DSM 44701T), isolated from a smear-ripened cheese.</title>
        <authorList>
            <consortium name="US DOE Joint Genome Institute (JGI-PGF)"/>
            <person name="Walter F."/>
            <person name="Albersmeier A."/>
            <person name="Kalinowski J."/>
            <person name="Ruckert C."/>
        </authorList>
    </citation>
    <scope>NUCLEOTIDE SEQUENCE</scope>
    <source>
        <strain evidence="1">CGMCC 1.15880</strain>
    </source>
</reference>
<organism evidence="1 2">
    <name type="scientific">Neptunicoccus cionae</name>
    <dbReference type="NCBI Taxonomy" id="2035344"/>
    <lineage>
        <taxon>Bacteria</taxon>
        <taxon>Pseudomonadati</taxon>
        <taxon>Pseudomonadota</taxon>
        <taxon>Alphaproteobacteria</taxon>
        <taxon>Rhodobacterales</taxon>
        <taxon>Paracoccaceae</taxon>
        <taxon>Neptunicoccus</taxon>
    </lineage>
</organism>
<evidence type="ECO:0000313" key="1">
    <source>
        <dbReference type="EMBL" id="GGA29796.1"/>
    </source>
</evidence>
<dbReference type="Gene3D" id="3.40.50.1110">
    <property type="entry name" value="SGNH hydrolase"/>
    <property type="match status" value="1"/>
</dbReference>
<dbReference type="Proteomes" id="UP000628017">
    <property type="component" value="Unassembled WGS sequence"/>
</dbReference>
<evidence type="ECO:0000313" key="2">
    <source>
        <dbReference type="Proteomes" id="UP000628017"/>
    </source>
</evidence>
<dbReference type="AlphaFoldDB" id="A0A916VT47"/>
<accession>A0A916VT47</accession>
<dbReference type="EMBL" id="BMKA01000006">
    <property type="protein sequence ID" value="GGA29796.1"/>
    <property type="molecule type" value="Genomic_DNA"/>
</dbReference>
<reference evidence="1" key="2">
    <citation type="submission" date="2020-09" db="EMBL/GenBank/DDBJ databases">
        <authorList>
            <person name="Sun Q."/>
            <person name="Zhou Y."/>
        </authorList>
    </citation>
    <scope>NUCLEOTIDE SEQUENCE</scope>
    <source>
        <strain evidence="1">CGMCC 1.15880</strain>
    </source>
</reference>
<keyword evidence="2" id="KW-1185">Reference proteome</keyword>
<dbReference type="GO" id="GO:0016788">
    <property type="term" value="F:hydrolase activity, acting on ester bonds"/>
    <property type="evidence" value="ECO:0007669"/>
    <property type="project" value="UniProtKB-ARBA"/>
</dbReference>
<dbReference type="RefSeq" id="WP_188678120.1">
    <property type="nucleotide sequence ID" value="NZ_BMKA01000006.1"/>
</dbReference>
<dbReference type="InterPro" id="IPR036514">
    <property type="entry name" value="SGNH_hydro_sf"/>
</dbReference>
<comment type="caution">
    <text evidence="1">The sequence shown here is derived from an EMBL/GenBank/DDBJ whole genome shotgun (WGS) entry which is preliminary data.</text>
</comment>
<proteinExistence type="predicted"/>
<protein>
    <submittedName>
        <fullName evidence="1">Uncharacterized protein</fullName>
    </submittedName>
</protein>